<dbReference type="EMBL" id="BK014667">
    <property type="protein sequence ID" value="DAD67083.1"/>
    <property type="molecule type" value="Genomic_DNA"/>
</dbReference>
<reference evidence="1" key="1">
    <citation type="journal article" date="2021" name="Proc. Natl. Acad. Sci. U.S.A.">
        <title>A Catalog of Tens of Thousands of Viruses from Human Metagenomes Reveals Hidden Associations with Chronic Diseases.</title>
        <authorList>
            <person name="Tisza M.J."/>
            <person name="Buck C.B."/>
        </authorList>
    </citation>
    <scope>NUCLEOTIDE SEQUENCE</scope>
    <source>
        <strain evidence="1">CtBev14</strain>
    </source>
</reference>
<protein>
    <submittedName>
        <fullName evidence="1">Uncharacterized protein</fullName>
    </submittedName>
</protein>
<proteinExistence type="predicted"/>
<evidence type="ECO:0000313" key="1">
    <source>
        <dbReference type="EMBL" id="DAD67083.1"/>
    </source>
</evidence>
<name>A0A8S5LB66_9CAUD</name>
<sequence length="182" mass="21448">MNIEINTINSETKCLGYKHYDKVLPSNMYFFSCLIETIRNYSIGSKFINYDFKKLLDIDLLIIMDEWILDNRFESFPHGKVIPVSMETKPFRFIMNILEIPVIHVVTSFRAIPLGYMHDEHQTKLYRTCYPEYLEETLKDMNISKDANVLIIPMRAEDGYEILTTQSIKSTIQQLNQYANKI</sequence>
<organism evidence="1">
    <name type="scientific">Podoviridae sp. ctBev14</name>
    <dbReference type="NCBI Taxonomy" id="2823556"/>
    <lineage>
        <taxon>Viruses</taxon>
        <taxon>Duplodnaviria</taxon>
        <taxon>Heunggongvirae</taxon>
        <taxon>Uroviricota</taxon>
        <taxon>Caudoviricetes</taxon>
    </lineage>
</organism>
<accession>A0A8S5LB66</accession>